<dbReference type="GO" id="GO:0004497">
    <property type="term" value="F:monooxygenase activity"/>
    <property type="evidence" value="ECO:0007669"/>
    <property type="project" value="TreeGrafter"/>
</dbReference>
<name>A0A937KFD6_9BACT</name>
<dbReference type="Proteomes" id="UP000614216">
    <property type="component" value="Unassembled WGS sequence"/>
</dbReference>
<dbReference type="InterPro" id="IPR050982">
    <property type="entry name" value="Auxin_biosynth/cation_transpt"/>
</dbReference>
<reference evidence="2" key="1">
    <citation type="submission" date="2021-01" db="EMBL/GenBank/DDBJ databases">
        <title>Fulvivirga kasyanovii gen. nov., sp nov., a novel member of the phylum Bacteroidetes isolated from seawater in a mussel farm.</title>
        <authorList>
            <person name="Zhao L.-H."/>
            <person name="Wang Z.-J."/>
        </authorList>
    </citation>
    <scope>NUCLEOTIDE SEQUENCE</scope>
    <source>
        <strain evidence="2">29W222</strain>
    </source>
</reference>
<gene>
    <name evidence="2" type="ORF">JMN32_17635</name>
</gene>
<organism evidence="2 3">
    <name type="scientific">Fulvivirga marina</name>
    <dbReference type="NCBI Taxonomy" id="2494733"/>
    <lineage>
        <taxon>Bacteria</taxon>
        <taxon>Pseudomonadati</taxon>
        <taxon>Bacteroidota</taxon>
        <taxon>Cytophagia</taxon>
        <taxon>Cytophagales</taxon>
        <taxon>Fulvivirgaceae</taxon>
        <taxon>Fulvivirga</taxon>
    </lineage>
</organism>
<dbReference type="Pfam" id="PF13738">
    <property type="entry name" value="Pyr_redox_3"/>
    <property type="match status" value="1"/>
</dbReference>
<evidence type="ECO:0000313" key="3">
    <source>
        <dbReference type="Proteomes" id="UP000614216"/>
    </source>
</evidence>
<proteinExistence type="predicted"/>
<dbReference type="InterPro" id="IPR036188">
    <property type="entry name" value="FAD/NAD-bd_sf"/>
</dbReference>
<evidence type="ECO:0000313" key="2">
    <source>
        <dbReference type="EMBL" id="MBL6448145.1"/>
    </source>
</evidence>
<keyword evidence="3" id="KW-1185">Reference proteome</keyword>
<dbReference type="PANTHER" id="PTHR43539:SF78">
    <property type="entry name" value="FLAVIN-CONTAINING MONOOXYGENASE"/>
    <property type="match status" value="1"/>
</dbReference>
<dbReference type="GO" id="GO:0050660">
    <property type="term" value="F:flavin adenine dinucleotide binding"/>
    <property type="evidence" value="ECO:0007669"/>
    <property type="project" value="TreeGrafter"/>
</dbReference>
<sequence length="354" mass="39396">MTDQQHFDVIVIGGGQSGLATGFFLRRTGLKYIILDEQERPGGAWLQTWDSLKLFSPAEHSSLPGWMMPKDVEEYPGKNHVIQYLSDYEMRYNLPVERPVIVNSVSKTNQTFVLDTSKGMYTCSALISATGTWKNPFIPEYAGRDLFEGIQLHSSQYRNEHELINKKVLIIGGGNSGAQILAEVSKVADTTWVTQEDPKFLSDDVDGRYLFEFASKQYKAQREGREIKSVGSLGDVVMVESVKEARNRDVLKTVRPFTSFYKNGVIWPDGSKEAFDAVIWCTGFKSSLGHLAELGITQNGRIATQDTKATAIEGLWLVGYGSCTGYASATLIGVGRTARQTVREVQDWIGEQPL</sequence>
<evidence type="ECO:0000256" key="1">
    <source>
        <dbReference type="ARBA" id="ARBA00023002"/>
    </source>
</evidence>
<accession>A0A937KFD6</accession>
<dbReference type="PANTHER" id="PTHR43539">
    <property type="entry name" value="FLAVIN-BINDING MONOOXYGENASE-LIKE PROTEIN (AFU_ORTHOLOGUE AFUA_4G09220)"/>
    <property type="match status" value="1"/>
</dbReference>
<protein>
    <submittedName>
        <fullName evidence="2">NAD(P)-binding domain-containing protein</fullName>
    </submittedName>
</protein>
<dbReference type="AlphaFoldDB" id="A0A937KFD6"/>
<dbReference type="PRINTS" id="PR00368">
    <property type="entry name" value="FADPNR"/>
</dbReference>
<comment type="caution">
    <text evidence="2">The sequence shown here is derived from an EMBL/GenBank/DDBJ whole genome shotgun (WGS) entry which is preliminary data.</text>
</comment>
<keyword evidence="1" id="KW-0560">Oxidoreductase</keyword>
<dbReference type="Gene3D" id="3.50.50.60">
    <property type="entry name" value="FAD/NAD(P)-binding domain"/>
    <property type="match status" value="1"/>
</dbReference>
<dbReference type="EMBL" id="JAEUGD010000058">
    <property type="protein sequence ID" value="MBL6448145.1"/>
    <property type="molecule type" value="Genomic_DNA"/>
</dbReference>
<dbReference type="SUPFAM" id="SSF51905">
    <property type="entry name" value="FAD/NAD(P)-binding domain"/>
    <property type="match status" value="2"/>
</dbReference>
<dbReference type="PRINTS" id="PR00469">
    <property type="entry name" value="PNDRDTASEII"/>
</dbReference>
<dbReference type="NCBIfam" id="NF040505">
    <property type="entry name" value="ArsO_flavin_mono"/>
    <property type="match status" value="1"/>
</dbReference>